<evidence type="ECO:0000256" key="5">
    <source>
        <dbReference type="ARBA" id="ARBA00023136"/>
    </source>
</evidence>
<comment type="similarity">
    <text evidence="2">Belongs to the PA-phosphatase related phosphoesterase family.</text>
</comment>
<evidence type="ECO:0000256" key="4">
    <source>
        <dbReference type="ARBA" id="ARBA00022989"/>
    </source>
</evidence>
<accession>A0A1Y2HT62</accession>
<feature type="transmembrane region" description="Helical" evidence="6">
    <location>
        <begin position="168"/>
        <end position="186"/>
    </location>
</feature>
<comment type="subcellular location">
    <subcellularLocation>
        <location evidence="1">Membrane</location>
        <topology evidence="1">Multi-pass membrane protein</topology>
    </subcellularLocation>
</comment>
<dbReference type="InterPro" id="IPR000326">
    <property type="entry name" value="PAP2/HPO"/>
</dbReference>
<feature type="domain" description="Phosphatidic acid phosphatase type 2/haloperoxidase" evidence="7">
    <location>
        <begin position="105"/>
        <end position="243"/>
    </location>
</feature>
<proteinExistence type="inferred from homology"/>
<evidence type="ECO:0000313" key="9">
    <source>
        <dbReference type="Proteomes" id="UP000193411"/>
    </source>
</evidence>
<dbReference type="InterPro" id="IPR036938">
    <property type="entry name" value="PAP2/HPO_sf"/>
</dbReference>
<dbReference type="EMBL" id="MCFL01000011">
    <property type="protein sequence ID" value="ORZ37806.1"/>
    <property type="molecule type" value="Genomic_DNA"/>
</dbReference>
<protein>
    <submittedName>
        <fullName evidence="8">Phosphatidic acid phosphatase type 2/haloperoxidase</fullName>
    </submittedName>
</protein>
<reference evidence="8 9" key="1">
    <citation type="submission" date="2016-07" db="EMBL/GenBank/DDBJ databases">
        <title>Pervasive Adenine N6-methylation of Active Genes in Fungi.</title>
        <authorList>
            <consortium name="DOE Joint Genome Institute"/>
            <person name="Mondo S.J."/>
            <person name="Dannebaum R.O."/>
            <person name="Kuo R.C."/>
            <person name="Labutti K."/>
            <person name="Haridas S."/>
            <person name="Kuo A."/>
            <person name="Salamov A."/>
            <person name="Ahrendt S.R."/>
            <person name="Lipzen A."/>
            <person name="Sullivan W."/>
            <person name="Andreopoulos W.B."/>
            <person name="Clum A."/>
            <person name="Lindquist E."/>
            <person name="Daum C."/>
            <person name="Ramamoorthy G.K."/>
            <person name="Gryganskyi A."/>
            <person name="Culley D."/>
            <person name="Magnuson J.K."/>
            <person name="James T.Y."/>
            <person name="O'Malley M.A."/>
            <person name="Stajich J.E."/>
            <person name="Spatafora J.W."/>
            <person name="Visel A."/>
            <person name="Grigoriev I.V."/>
        </authorList>
    </citation>
    <scope>NUCLEOTIDE SEQUENCE [LARGE SCALE GENOMIC DNA]</scope>
    <source>
        <strain evidence="8 9">PL171</strain>
    </source>
</reference>
<dbReference type="Gene3D" id="1.20.144.10">
    <property type="entry name" value="Phosphatidic acid phosphatase type 2/haloperoxidase"/>
    <property type="match status" value="1"/>
</dbReference>
<comment type="caution">
    <text evidence="8">The sequence shown here is derived from an EMBL/GenBank/DDBJ whole genome shotgun (WGS) entry which is preliminary data.</text>
</comment>
<dbReference type="AlphaFoldDB" id="A0A1Y2HT62"/>
<dbReference type="CDD" id="cd03390">
    <property type="entry name" value="PAP2_containing_1_like"/>
    <property type="match status" value="1"/>
</dbReference>
<evidence type="ECO:0000256" key="6">
    <source>
        <dbReference type="SAM" id="Phobius"/>
    </source>
</evidence>
<dbReference type="InterPro" id="IPR043216">
    <property type="entry name" value="PAP-like"/>
</dbReference>
<dbReference type="GO" id="GO:0016020">
    <property type="term" value="C:membrane"/>
    <property type="evidence" value="ECO:0007669"/>
    <property type="project" value="UniProtKB-SubCell"/>
</dbReference>
<feature type="transmembrane region" description="Helical" evidence="6">
    <location>
        <begin position="228"/>
        <end position="247"/>
    </location>
</feature>
<dbReference type="SUPFAM" id="SSF48317">
    <property type="entry name" value="Acid phosphatase/Vanadium-dependent haloperoxidase"/>
    <property type="match status" value="1"/>
</dbReference>
<dbReference type="Pfam" id="PF01569">
    <property type="entry name" value="PAP2"/>
    <property type="match status" value="1"/>
</dbReference>
<keyword evidence="5 6" id="KW-0472">Membrane</keyword>
<dbReference type="STRING" id="765915.A0A1Y2HT62"/>
<evidence type="ECO:0000259" key="7">
    <source>
        <dbReference type="SMART" id="SM00014"/>
    </source>
</evidence>
<dbReference type="Proteomes" id="UP000193411">
    <property type="component" value="Unassembled WGS sequence"/>
</dbReference>
<keyword evidence="8" id="KW-0575">Peroxidase</keyword>
<keyword evidence="4 6" id="KW-1133">Transmembrane helix</keyword>
<gene>
    <name evidence="8" type="ORF">BCR44DRAFT_38363</name>
</gene>
<keyword evidence="3 6" id="KW-0812">Transmembrane</keyword>
<keyword evidence="9" id="KW-1185">Reference proteome</keyword>
<dbReference type="GO" id="GO:0004601">
    <property type="term" value="F:peroxidase activity"/>
    <property type="evidence" value="ECO:0007669"/>
    <property type="project" value="UniProtKB-KW"/>
</dbReference>
<dbReference type="SMART" id="SM00014">
    <property type="entry name" value="acidPPc"/>
    <property type="match status" value="1"/>
</dbReference>
<feature type="transmembrane region" description="Helical" evidence="6">
    <location>
        <begin position="106"/>
        <end position="126"/>
    </location>
</feature>
<dbReference type="PANTHER" id="PTHR10165">
    <property type="entry name" value="LIPID PHOSPHATE PHOSPHATASE"/>
    <property type="match status" value="1"/>
</dbReference>
<dbReference type="GO" id="GO:0046839">
    <property type="term" value="P:phospholipid dephosphorylation"/>
    <property type="evidence" value="ECO:0007669"/>
    <property type="project" value="TreeGrafter"/>
</dbReference>
<keyword evidence="8" id="KW-0560">Oxidoreductase</keyword>
<evidence type="ECO:0000313" key="8">
    <source>
        <dbReference type="EMBL" id="ORZ37806.1"/>
    </source>
</evidence>
<feature type="transmembrane region" description="Helical" evidence="6">
    <location>
        <begin position="29"/>
        <end position="50"/>
    </location>
</feature>
<feature type="transmembrane region" description="Helical" evidence="6">
    <location>
        <begin position="198"/>
        <end position="216"/>
    </location>
</feature>
<organism evidence="8 9">
    <name type="scientific">Catenaria anguillulae PL171</name>
    <dbReference type="NCBI Taxonomy" id="765915"/>
    <lineage>
        <taxon>Eukaryota</taxon>
        <taxon>Fungi</taxon>
        <taxon>Fungi incertae sedis</taxon>
        <taxon>Blastocladiomycota</taxon>
        <taxon>Blastocladiomycetes</taxon>
        <taxon>Blastocladiales</taxon>
        <taxon>Catenariaceae</taxon>
        <taxon>Catenaria</taxon>
    </lineage>
</organism>
<dbReference type="GO" id="GO:0006644">
    <property type="term" value="P:phospholipid metabolic process"/>
    <property type="evidence" value="ECO:0007669"/>
    <property type="project" value="InterPro"/>
</dbReference>
<dbReference type="OrthoDB" id="10030083at2759"/>
<sequence length="279" mass="31433">MARDPTSPAPTIRKKIRSIDLGSTARDGVFLLPLLLFGLGFVFSKLVPPFQGVFNREDPLLRFPYAAEETVNTVILIIVAAVYPAVVLLVWAWWCKFNLKHMVYTVNAFLLALTWTFFITYLLQVLTGKFRPDFLDRCKPVRDGNAVGGFRCTGDEKLVSDGRRSFPSSHASLTFAGGVFLVLFLYGTMQAKTRRNAWILTFLLGLLVPALWVAFSRFSDYRNHTEDVIVGFFIGTFFAYLWYTIYFQEPKPDDGYTHTAPTGAPFIGDGDSRNAAPRL</sequence>
<evidence type="ECO:0000256" key="3">
    <source>
        <dbReference type="ARBA" id="ARBA00022692"/>
    </source>
</evidence>
<evidence type="ECO:0000256" key="1">
    <source>
        <dbReference type="ARBA" id="ARBA00004141"/>
    </source>
</evidence>
<feature type="transmembrane region" description="Helical" evidence="6">
    <location>
        <begin position="70"/>
        <end position="94"/>
    </location>
</feature>
<dbReference type="PANTHER" id="PTHR10165:SF35">
    <property type="entry name" value="RE23632P"/>
    <property type="match status" value="1"/>
</dbReference>
<name>A0A1Y2HT62_9FUNG</name>
<evidence type="ECO:0000256" key="2">
    <source>
        <dbReference type="ARBA" id="ARBA00008816"/>
    </source>
</evidence>
<dbReference type="GO" id="GO:0008195">
    <property type="term" value="F:phosphatidate phosphatase activity"/>
    <property type="evidence" value="ECO:0007669"/>
    <property type="project" value="TreeGrafter"/>
</dbReference>